<accession>A0AAV1WJ95</accession>
<dbReference type="EMBL" id="CAXHTB010000007">
    <property type="protein sequence ID" value="CAL0309113.1"/>
    <property type="molecule type" value="Genomic_DNA"/>
</dbReference>
<dbReference type="Proteomes" id="UP001497480">
    <property type="component" value="Unassembled WGS sequence"/>
</dbReference>
<dbReference type="InterPro" id="IPR044851">
    <property type="entry name" value="Wax_synthase"/>
</dbReference>
<dbReference type="AlphaFoldDB" id="A0AAV1WJ95"/>
<sequence>MDHMEGEINNFIMVWTIAASTMCYCHTIGKFIPQVSGLMHELVFYYVKREKRTFETWEPSWDSICFFLLHGVCLAIEVAVKKVFKGKWKLPRLLSWLLTVVFVIYTALWLFVPALVRCHVFEKEIKELNAIVEFGKDLYGSYF</sequence>
<protein>
    <submittedName>
        <fullName evidence="2">Uncharacterized protein</fullName>
    </submittedName>
</protein>
<feature type="transmembrane region" description="Helical" evidence="1">
    <location>
        <begin position="61"/>
        <end position="81"/>
    </location>
</feature>
<gene>
    <name evidence="2" type="ORF">LLUT_LOCUS10173</name>
</gene>
<dbReference type="PANTHER" id="PTHR31595:SF38">
    <property type="entry name" value="MBOAT (MEMBRANE BOUND O-ACYL TRANSFERASE) FAMILY PROTEIN"/>
    <property type="match status" value="1"/>
</dbReference>
<evidence type="ECO:0000313" key="3">
    <source>
        <dbReference type="Proteomes" id="UP001497480"/>
    </source>
</evidence>
<keyword evidence="1" id="KW-0472">Membrane</keyword>
<dbReference type="GO" id="GO:0006629">
    <property type="term" value="P:lipid metabolic process"/>
    <property type="evidence" value="ECO:0007669"/>
    <property type="project" value="InterPro"/>
</dbReference>
<keyword evidence="1" id="KW-0812">Transmembrane</keyword>
<name>A0AAV1WJ95_LUPLU</name>
<evidence type="ECO:0000313" key="2">
    <source>
        <dbReference type="EMBL" id="CAL0309113.1"/>
    </source>
</evidence>
<dbReference type="PANTHER" id="PTHR31595">
    <property type="entry name" value="LONG-CHAIN-ALCOHOL O-FATTY-ACYLTRANSFERASE 3-RELATED"/>
    <property type="match status" value="1"/>
</dbReference>
<keyword evidence="3" id="KW-1185">Reference proteome</keyword>
<evidence type="ECO:0000256" key="1">
    <source>
        <dbReference type="SAM" id="Phobius"/>
    </source>
</evidence>
<proteinExistence type="predicted"/>
<keyword evidence="1" id="KW-1133">Transmembrane helix</keyword>
<organism evidence="2 3">
    <name type="scientific">Lupinus luteus</name>
    <name type="common">European yellow lupine</name>
    <dbReference type="NCBI Taxonomy" id="3873"/>
    <lineage>
        <taxon>Eukaryota</taxon>
        <taxon>Viridiplantae</taxon>
        <taxon>Streptophyta</taxon>
        <taxon>Embryophyta</taxon>
        <taxon>Tracheophyta</taxon>
        <taxon>Spermatophyta</taxon>
        <taxon>Magnoliopsida</taxon>
        <taxon>eudicotyledons</taxon>
        <taxon>Gunneridae</taxon>
        <taxon>Pentapetalae</taxon>
        <taxon>rosids</taxon>
        <taxon>fabids</taxon>
        <taxon>Fabales</taxon>
        <taxon>Fabaceae</taxon>
        <taxon>Papilionoideae</taxon>
        <taxon>50 kb inversion clade</taxon>
        <taxon>genistoids sensu lato</taxon>
        <taxon>core genistoids</taxon>
        <taxon>Genisteae</taxon>
        <taxon>Lupinus</taxon>
    </lineage>
</organism>
<comment type="caution">
    <text evidence="2">The sequence shown here is derived from an EMBL/GenBank/DDBJ whole genome shotgun (WGS) entry which is preliminary data.</text>
</comment>
<feature type="transmembrane region" description="Helical" evidence="1">
    <location>
        <begin position="12"/>
        <end position="32"/>
    </location>
</feature>
<reference evidence="2 3" key="1">
    <citation type="submission" date="2024-03" db="EMBL/GenBank/DDBJ databases">
        <authorList>
            <person name="Martinez-Hernandez J."/>
        </authorList>
    </citation>
    <scope>NUCLEOTIDE SEQUENCE [LARGE SCALE GENOMIC DNA]</scope>
</reference>
<feature type="transmembrane region" description="Helical" evidence="1">
    <location>
        <begin position="93"/>
        <end position="116"/>
    </location>
</feature>
<dbReference type="GO" id="GO:0008374">
    <property type="term" value="F:O-acyltransferase activity"/>
    <property type="evidence" value="ECO:0007669"/>
    <property type="project" value="InterPro"/>
</dbReference>